<dbReference type="InterPro" id="IPR015815">
    <property type="entry name" value="HIBADH-related"/>
</dbReference>
<dbReference type="PANTHER" id="PTHR43060:SF15">
    <property type="entry name" value="3-HYDROXYISOBUTYRATE DEHYDROGENASE-LIKE 1, MITOCHONDRIAL-RELATED"/>
    <property type="match status" value="1"/>
</dbReference>
<dbReference type="AlphaFoldDB" id="A0A369XJL9"/>
<accession>A0A369XJL9</accession>
<dbReference type="InterPro" id="IPR029154">
    <property type="entry name" value="HIBADH-like_NADP-bd"/>
</dbReference>
<sequence>MKIGFIGLGIMGRPMALNLLQAGHELTVWARRAESMQPLLDAGASAADSPAGVAGAVDLLISIVADAPDVEQVMLGEQGVASAARAGLVAVDMSTIRPAAARDIGARLREQAVDFLDAPVSGGEVGAIAGSLSIMVGGSVAAFETARPAFECMGKNIVHVGDAGAGQVAKAANQIITGAGVLTVAEALNFAARSGVDPAKVREALLGGFAYSKILENHGQRMLDRNFKPGFKSWMHQKDMNIVMQSAHELGMCLPVAAATAQMYNAMVGSGLGEEDSVAILKLLERLSGGED</sequence>
<evidence type="ECO:0000259" key="6">
    <source>
        <dbReference type="Pfam" id="PF14833"/>
    </source>
</evidence>
<protein>
    <submittedName>
        <fullName evidence="7">2-hydroxy-3-oxopropionate reductase</fullName>
    </submittedName>
</protein>
<dbReference type="PIRSF" id="PIRSF000103">
    <property type="entry name" value="HIBADH"/>
    <property type="match status" value="1"/>
</dbReference>
<proteinExistence type="inferred from homology"/>
<evidence type="ECO:0000259" key="5">
    <source>
        <dbReference type="Pfam" id="PF03446"/>
    </source>
</evidence>
<keyword evidence="2" id="KW-0560">Oxidoreductase</keyword>
<feature type="domain" description="3-hydroxyisobutyrate dehydrogenase-like NAD-binding" evidence="6">
    <location>
        <begin position="164"/>
        <end position="284"/>
    </location>
</feature>
<dbReference type="InterPro" id="IPR008927">
    <property type="entry name" value="6-PGluconate_DH-like_C_sf"/>
</dbReference>
<dbReference type="Pfam" id="PF14833">
    <property type="entry name" value="NAD_binding_11"/>
    <property type="match status" value="1"/>
</dbReference>
<dbReference type="InterPro" id="IPR013328">
    <property type="entry name" value="6PGD_dom2"/>
</dbReference>
<evidence type="ECO:0000256" key="2">
    <source>
        <dbReference type="ARBA" id="ARBA00023002"/>
    </source>
</evidence>
<evidence type="ECO:0000313" key="7">
    <source>
        <dbReference type="EMBL" id="RDE50343.1"/>
    </source>
</evidence>
<evidence type="ECO:0000256" key="4">
    <source>
        <dbReference type="PIRSR" id="PIRSR000103-1"/>
    </source>
</evidence>
<dbReference type="Pfam" id="PF03446">
    <property type="entry name" value="NAD_binding_2"/>
    <property type="match status" value="1"/>
</dbReference>
<dbReference type="SUPFAM" id="SSF51735">
    <property type="entry name" value="NAD(P)-binding Rossmann-fold domains"/>
    <property type="match status" value="1"/>
</dbReference>
<reference evidence="7 8" key="1">
    <citation type="submission" date="2018-05" db="EMBL/GenBank/DDBJ databases">
        <title>Integrated omic analyses show evidence that a Ca. Accumulibacter phosphatis strain performs denitrification under micro-aerobic conditions.</title>
        <authorList>
            <person name="Camejo P.Y."/>
            <person name="Katherine M.D."/>
            <person name="Daniel N.R."/>
        </authorList>
    </citation>
    <scope>NUCLEOTIDE SEQUENCE [LARGE SCALE GENOMIC DNA]</scope>
    <source>
        <strain evidence="7">UW-LDO-IC</strain>
    </source>
</reference>
<dbReference type="Gene3D" id="1.10.1040.10">
    <property type="entry name" value="N-(1-d-carboxylethyl)-l-norvaline Dehydrogenase, domain 2"/>
    <property type="match status" value="1"/>
</dbReference>
<dbReference type="SUPFAM" id="SSF48179">
    <property type="entry name" value="6-phosphogluconate dehydrogenase C-terminal domain-like"/>
    <property type="match status" value="1"/>
</dbReference>
<dbReference type="Proteomes" id="UP000253831">
    <property type="component" value="Unassembled WGS sequence"/>
</dbReference>
<dbReference type="InterPro" id="IPR006115">
    <property type="entry name" value="6PGDH_NADP-bd"/>
</dbReference>
<dbReference type="EMBL" id="QPGA01000021">
    <property type="protein sequence ID" value="RDE50343.1"/>
    <property type="molecule type" value="Genomic_DNA"/>
</dbReference>
<comment type="similarity">
    <text evidence="1">Belongs to the HIBADH-related family.</text>
</comment>
<comment type="caution">
    <text evidence="7">The sequence shown here is derived from an EMBL/GenBank/DDBJ whole genome shotgun (WGS) entry which is preliminary data.</text>
</comment>
<dbReference type="PROSITE" id="PS00895">
    <property type="entry name" value="3_HYDROXYISOBUT_DH"/>
    <property type="match status" value="1"/>
</dbReference>
<dbReference type="GO" id="GO:0016491">
    <property type="term" value="F:oxidoreductase activity"/>
    <property type="evidence" value="ECO:0007669"/>
    <property type="project" value="UniProtKB-KW"/>
</dbReference>
<evidence type="ECO:0000313" key="8">
    <source>
        <dbReference type="Proteomes" id="UP000253831"/>
    </source>
</evidence>
<keyword evidence="3" id="KW-0520">NAD</keyword>
<name>A0A369XJL9_9PROT</name>
<evidence type="ECO:0000256" key="1">
    <source>
        <dbReference type="ARBA" id="ARBA00009080"/>
    </source>
</evidence>
<dbReference type="InterPro" id="IPR036291">
    <property type="entry name" value="NAD(P)-bd_dom_sf"/>
</dbReference>
<dbReference type="GO" id="GO:0051287">
    <property type="term" value="F:NAD binding"/>
    <property type="evidence" value="ECO:0007669"/>
    <property type="project" value="InterPro"/>
</dbReference>
<feature type="active site" evidence="4">
    <location>
        <position position="170"/>
    </location>
</feature>
<feature type="domain" description="6-phosphogluconate dehydrogenase NADP-binding" evidence="5">
    <location>
        <begin position="2"/>
        <end position="161"/>
    </location>
</feature>
<dbReference type="GO" id="GO:0016054">
    <property type="term" value="P:organic acid catabolic process"/>
    <property type="evidence" value="ECO:0007669"/>
    <property type="project" value="UniProtKB-ARBA"/>
</dbReference>
<dbReference type="PANTHER" id="PTHR43060">
    <property type="entry name" value="3-HYDROXYISOBUTYRATE DEHYDROGENASE-LIKE 1, MITOCHONDRIAL-RELATED"/>
    <property type="match status" value="1"/>
</dbReference>
<dbReference type="Gene3D" id="3.40.50.720">
    <property type="entry name" value="NAD(P)-binding Rossmann-like Domain"/>
    <property type="match status" value="1"/>
</dbReference>
<evidence type="ECO:0000256" key="3">
    <source>
        <dbReference type="ARBA" id="ARBA00023027"/>
    </source>
</evidence>
<dbReference type="GO" id="GO:0050661">
    <property type="term" value="F:NADP binding"/>
    <property type="evidence" value="ECO:0007669"/>
    <property type="project" value="InterPro"/>
</dbReference>
<gene>
    <name evidence="7" type="ORF">DVS81_11600</name>
</gene>
<organism evidence="7 8">
    <name type="scientific">Candidatus Accumulibacter meliphilus</name>
    <dbReference type="NCBI Taxonomy" id="2211374"/>
    <lineage>
        <taxon>Bacteria</taxon>
        <taxon>Pseudomonadati</taxon>
        <taxon>Pseudomonadota</taxon>
        <taxon>Betaproteobacteria</taxon>
        <taxon>Candidatus Accumulibacter</taxon>
    </lineage>
</organism>
<dbReference type="InterPro" id="IPR002204">
    <property type="entry name" value="3-OH-isobutyrate_DH-rel_CS"/>
</dbReference>